<protein>
    <submittedName>
        <fullName evidence="2">Uncharacterized protein</fullName>
    </submittedName>
</protein>
<dbReference type="Proteomes" id="UP000315082">
    <property type="component" value="Chromosome"/>
</dbReference>
<keyword evidence="3" id="KW-1185">Reference proteome</keyword>
<dbReference type="KEGG" id="rcf:Poly24_54900"/>
<sequence length="49" mass="5591">MTIPLGHVLDMTQPTGDNKKMHRSREAGRFQMDNHLSRPGDFRRSPTGI</sequence>
<dbReference type="EMBL" id="CP036348">
    <property type="protein sequence ID" value="QDV71750.1"/>
    <property type="molecule type" value="Genomic_DNA"/>
</dbReference>
<evidence type="ECO:0000313" key="2">
    <source>
        <dbReference type="EMBL" id="QDV71750.1"/>
    </source>
</evidence>
<dbReference type="AlphaFoldDB" id="A0A518K1W2"/>
<name>A0A518K1W2_9BACT</name>
<feature type="compositionally biased region" description="Basic and acidic residues" evidence="1">
    <location>
        <begin position="35"/>
        <end position="49"/>
    </location>
</feature>
<proteinExistence type="predicted"/>
<organism evidence="2 3">
    <name type="scientific">Rosistilla carotiformis</name>
    <dbReference type="NCBI Taxonomy" id="2528017"/>
    <lineage>
        <taxon>Bacteria</taxon>
        <taxon>Pseudomonadati</taxon>
        <taxon>Planctomycetota</taxon>
        <taxon>Planctomycetia</taxon>
        <taxon>Pirellulales</taxon>
        <taxon>Pirellulaceae</taxon>
        <taxon>Rosistilla</taxon>
    </lineage>
</organism>
<gene>
    <name evidence="2" type="ORF">Poly24_54900</name>
</gene>
<reference evidence="2 3" key="1">
    <citation type="submission" date="2019-02" db="EMBL/GenBank/DDBJ databases">
        <title>Deep-cultivation of Planctomycetes and their phenomic and genomic characterization uncovers novel biology.</title>
        <authorList>
            <person name="Wiegand S."/>
            <person name="Jogler M."/>
            <person name="Boedeker C."/>
            <person name="Pinto D."/>
            <person name="Vollmers J."/>
            <person name="Rivas-Marin E."/>
            <person name="Kohn T."/>
            <person name="Peeters S.H."/>
            <person name="Heuer A."/>
            <person name="Rast P."/>
            <person name="Oberbeckmann S."/>
            <person name="Bunk B."/>
            <person name="Jeske O."/>
            <person name="Meyerdierks A."/>
            <person name="Storesund J.E."/>
            <person name="Kallscheuer N."/>
            <person name="Luecker S."/>
            <person name="Lage O.M."/>
            <person name="Pohl T."/>
            <person name="Merkel B.J."/>
            <person name="Hornburger P."/>
            <person name="Mueller R.-W."/>
            <person name="Bruemmer F."/>
            <person name="Labrenz M."/>
            <person name="Spormann A.M."/>
            <person name="Op den Camp H."/>
            <person name="Overmann J."/>
            <person name="Amann R."/>
            <person name="Jetten M.S.M."/>
            <person name="Mascher T."/>
            <person name="Medema M.H."/>
            <person name="Devos D.P."/>
            <person name="Kaster A.-K."/>
            <person name="Ovreas L."/>
            <person name="Rohde M."/>
            <person name="Galperin M.Y."/>
            <person name="Jogler C."/>
        </authorList>
    </citation>
    <scope>NUCLEOTIDE SEQUENCE [LARGE SCALE GENOMIC DNA]</scope>
    <source>
        <strain evidence="2 3">Poly24</strain>
    </source>
</reference>
<feature type="region of interest" description="Disordered" evidence="1">
    <location>
        <begin position="1"/>
        <end position="49"/>
    </location>
</feature>
<accession>A0A518K1W2</accession>
<evidence type="ECO:0000313" key="3">
    <source>
        <dbReference type="Proteomes" id="UP000315082"/>
    </source>
</evidence>
<evidence type="ECO:0000256" key="1">
    <source>
        <dbReference type="SAM" id="MobiDB-lite"/>
    </source>
</evidence>